<dbReference type="Gene3D" id="1.10.10.2910">
    <property type="match status" value="1"/>
</dbReference>
<dbReference type="PANTHER" id="PTHR43236:SF1">
    <property type="entry name" value="BLL7220 PROTEIN"/>
    <property type="match status" value="1"/>
</dbReference>
<sequence>MSGVCFEVPPASRARIEGLTASIRAHFKIKTPFFPLLEVVELWLPLVWPEFGFSVGQYDDMGNDHGRTFPGQDHIQVRDDVYDNIRRNKGRDRFTLAHELGHLFLHNDPALARNIRRSVDIEPFRSSEWQANSFAGSLLMPLTYLQQAASLATVVEDCGVTLDAARVQVRGMKNARLLSNNNLE</sequence>
<dbReference type="InterPro" id="IPR052345">
    <property type="entry name" value="Rad_response_metalloprotease"/>
</dbReference>
<evidence type="ECO:0000313" key="3">
    <source>
        <dbReference type="Proteomes" id="UP000324973"/>
    </source>
</evidence>
<organism evidence="2 3">
    <name type="scientific">Luteimonas viscosa</name>
    <dbReference type="NCBI Taxonomy" id="1132694"/>
    <lineage>
        <taxon>Bacteria</taxon>
        <taxon>Pseudomonadati</taxon>
        <taxon>Pseudomonadota</taxon>
        <taxon>Gammaproteobacteria</taxon>
        <taxon>Lysobacterales</taxon>
        <taxon>Lysobacteraceae</taxon>
        <taxon>Luteimonas</taxon>
    </lineage>
</organism>
<dbReference type="PANTHER" id="PTHR43236">
    <property type="entry name" value="ANTITOXIN HIGA1"/>
    <property type="match status" value="1"/>
</dbReference>
<evidence type="ECO:0000259" key="1">
    <source>
        <dbReference type="Pfam" id="PF06114"/>
    </source>
</evidence>
<protein>
    <submittedName>
        <fullName evidence="2">ImmA/IrrE family metallo-endopeptidase</fullName>
    </submittedName>
</protein>
<name>A0A5D4XW86_9GAMM</name>
<dbReference type="Proteomes" id="UP000324973">
    <property type="component" value="Unassembled WGS sequence"/>
</dbReference>
<reference evidence="2 3" key="1">
    <citation type="submission" date="2019-08" db="EMBL/GenBank/DDBJ databases">
        <title>Luteimonas viscosus sp. nov., isolated from soil of a sunflower field.</title>
        <authorList>
            <person name="Jianli Z."/>
            <person name="Ying Z."/>
        </authorList>
    </citation>
    <scope>NUCLEOTIDE SEQUENCE [LARGE SCALE GENOMIC DNA]</scope>
    <source>
        <strain evidence="2 3">XBU10</strain>
    </source>
</reference>
<dbReference type="EMBL" id="VTFT01000001">
    <property type="protein sequence ID" value="TYT27252.1"/>
    <property type="molecule type" value="Genomic_DNA"/>
</dbReference>
<dbReference type="OrthoDB" id="9796786at2"/>
<accession>A0A5D4XW86</accession>
<evidence type="ECO:0000313" key="2">
    <source>
        <dbReference type="EMBL" id="TYT27252.1"/>
    </source>
</evidence>
<keyword evidence="3" id="KW-1185">Reference proteome</keyword>
<dbReference type="Pfam" id="PF06114">
    <property type="entry name" value="Peptidase_M78"/>
    <property type="match status" value="1"/>
</dbReference>
<dbReference type="RefSeq" id="WP_149103803.1">
    <property type="nucleotide sequence ID" value="NZ_VTFT01000001.1"/>
</dbReference>
<dbReference type="AlphaFoldDB" id="A0A5D4XW86"/>
<dbReference type="InterPro" id="IPR010359">
    <property type="entry name" value="IrrE_HExxH"/>
</dbReference>
<feature type="domain" description="IrrE N-terminal-like" evidence="1">
    <location>
        <begin position="74"/>
        <end position="150"/>
    </location>
</feature>
<comment type="caution">
    <text evidence="2">The sequence shown here is derived from an EMBL/GenBank/DDBJ whole genome shotgun (WGS) entry which is preliminary data.</text>
</comment>
<gene>
    <name evidence="2" type="ORF">FZO89_13855</name>
</gene>
<proteinExistence type="predicted"/>